<evidence type="ECO:0000313" key="17">
    <source>
        <dbReference type="Proteomes" id="UP000249619"/>
    </source>
</evidence>
<dbReference type="Proteomes" id="UP000249619">
    <property type="component" value="Unassembled WGS sequence"/>
</dbReference>
<dbReference type="PROSITE" id="PS50862">
    <property type="entry name" value="AA_TRNA_LIGASE_II"/>
    <property type="match status" value="1"/>
</dbReference>
<evidence type="ECO:0000256" key="2">
    <source>
        <dbReference type="ARBA" id="ARBA00006303"/>
    </source>
</evidence>
<dbReference type="Pfam" id="PF11708">
    <property type="entry name" value="Slu7"/>
    <property type="match status" value="1"/>
</dbReference>
<dbReference type="GO" id="GO:0004812">
    <property type="term" value="F:aminoacyl-tRNA ligase activity"/>
    <property type="evidence" value="ECO:0007669"/>
    <property type="project" value="UniProtKB-KW"/>
</dbReference>
<dbReference type="InterPro" id="IPR002558">
    <property type="entry name" value="ILWEQ_dom"/>
</dbReference>
<evidence type="ECO:0000259" key="13">
    <source>
        <dbReference type="PROSITE" id="PS50862"/>
    </source>
</evidence>
<feature type="domain" description="Aminoacyl-transfer RNA synthetases class-II family profile" evidence="13">
    <location>
        <begin position="1752"/>
        <end position="2196"/>
    </location>
</feature>
<organism evidence="16 17">
    <name type="scientific">Stemphylium lycopersici</name>
    <name type="common">Tomato gray leaf spot disease fungus</name>
    <name type="synonym">Thyrospora lycopersici</name>
    <dbReference type="NCBI Taxonomy" id="183478"/>
    <lineage>
        <taxon>Eukaryota</taxon>
        <taxon>Fungi</taxon>
        <taxon>Dikarya</taxon>
        <taxon>Ascomycota</taxon>
        <taxon>Pezizomycotina</taxon>
        <taxon>Dothideomycetes</taxon>
        <taxon>Pleosporomycetidae</taxon>
        <taxon>Pleosporales</taxon>
        <taxon>Pleosporineae</taxon>
        <taxon>Pleosporaceae</taxon>
        <taxon>Stemphylium</taxon>
    </lineage>
</organism>
<dbReference type="InterPro" id="IPR045864">
    <property type="entry name" value="aa-tRNA-synth_II/BPL/LPL"/>
</dbReference>
<dbReference type="Pfam" id="PF00152">
    <property type="entry name" value="tRNA-synt_2"/>
    <property type="match status" value="1"/>
</dbReference>
<evidence type="ECO:0000256" key="9">
    <source>
        <dbReference type="ARBA" id="ARBA00023146"/>
    </source>
</evidence>
<dbReference type="GO" id="GO:0007015">
    <property type="term" value="P:actin filament organization"/>
    <property type="evidence" value="ECO:0007669"/>
    <property type="project" value="TreeGrafter"/>
</dbReference>
<proteinExistence type="inferred from homology"/>
<dbReference type="GO" id="GO:0005524">
    <property type="term" value="F:ATP binding"/>
    <property type="evidence" value="ECO:0007669"/>
    <property type="project" value="UniProtKB-KW"/>
</dbReference>
<accession>A0A364MZT4</accession>
<dbReference type="CDD" id="cd17007">
    <property type="entry name" value="ANTH_N_Sla2p"/>
    <property type="match status" value="1"/>
</dbReference>
<evidence type="ECO:0000256" key="8">
    <source>
        <dbReference type="ARBA" id="ARBA00022917"/>
    </source>
</evidence>
<evidence type="ECO:0000256" key="6">
    <source>
        <dbReference type="ARBA" id="ARBA00022741"/>
    </source>
</evidence>
<dbReference type="SUPFAM" id="SSF48464">
    <property type="entry name" value="ENTH/VHS domain"/>
    <property type="match status" value="1"/>
</dbReference>
<evidence type="ECO:0000256" key="12">
    <source>
        <dbReference type="SAM" id="MobiDB-lite"/>
    </source>
</evidence>
<dbReference type="Gene3D" id="1.20.1410.10">
    <property type="entry name" value="I/LWEQ domain"/>
    <property type="match status" value="1"/>
</dbReference>
<dbReference type="HAMAP" id="MF_00044">
    <property type="entry name" value="Asp_tRNA_synth_type1"/>
    <property type="match status" value="1"/>
</dbReference>
<dbReference type="SUPFAM" id="SSF50249">
    <property type="entry name" value="Nucleic acid-binding proteins"/>
    <property type="match status" value="1"/>
</dbReference>
<comment type="similarity">
    <text evidence="2">Belongs to the class-II aminoacyl-tRNA synthetase family. Type 1 subfamily.</text>
</comment>
<dbReference type="Gene3D" id="1.25.40.90">
    <property type="match status" value="1"/>
</dbReference>
<dbReference type="GO" id="GO:0006418">
    <property type="term" value="P:tRNA aminoacylation for protein translation"/>
    <property type="evidence" value="ECO:0007669"/>
    <property type="project" value="InterPro"/>
</dbReference>
<name>A0A364MZT4_STELY</name>
<dbReference type="GO" id="GO:0032051">
    <property type="term" value="F:clathrin light chain binding"/>
    <property type="evidence" value="ECO:0007669"/>
    <property type="project" value="TreeGrafter"/>
</dbReference>
<dbReference type="InterPro" id="IPR008942">
    <property type="entry name" value="ENTH_VHS"/>
</dbReference>
<dbReference type="InterPro" id="IPR035964">
    <property type="entry name" value="I/LWEQ_dom_sf"/>
</dbReference>
<keyword evidence="17" id="KW-1185">Reference proteome</keyword>
<sequence>MPPSQPKKPDVSAAAKERNEYIPSFISKKPFYAVDETGEDNTDYLEHQRLQKQEQDSKWYDRGKKAGPAATKFRKGACENCGAMTHKKKDCLSRPRKAGAKYTGKNIEADEVIQDVQLGFDAKRDRWNGYDASHFEEVIEEYNAMEAIRKKAKEADTADGSDNDDEGDKYDAETDMGRKQATSTRNLRLREDTAKYLLNLDLDSAKYDPKTRSMVDSGATADNAAQLVAEEGFMKASGDAAEFEKAQRYAWETQERGDKNKLHLQANPTSGEVMRKKQLKEAEEAAAAKKKALAEKYGTQEKFTDDTLRKTGVTENERYVEYDERGGIKGAPKVKAKSKYAEDILLNNHTSVWGSWWSNFQWGFACCHSTVKNSYCTGEAGKEAFELADRMRTGADLDQVPKEIAFKEEGALEEHVPNAPDRAEKAKADAATRKRALDEMTGGVNEEEMDEYRRKRTMANDPMAAYFANGGKTQKSRRLRMQPRVDKEPTATKMALYGSSRNVDMGKQESELAIHIRKATSIEEVSPKRKHVRACIVYTWDHKSSASFWQGMKVQPILADEVQTFKALITVHKVLQEGHPIVLKEAQSNTSWLESLSRGSTAGEGMRGYAPLISEYIYYLMAKLAFHRQHPEFNGTFEYEEYISLKSINDPNEGYETISDLMTLQDQIDAFQKLIFSHFRSGANNECRIAALVPLVQESYGIYKFITSMLRAMHTTLGDDEALSPLRGRYDAQHYRLVKFYYECSNLRYLTSLITVPKLPQEPPNLLSEDENAPALPARPRNEKPEPARAPSVDPEPINEFWKDNQRRQQEEYEAEQRRLQSQWEEAQQQQQQQQLQAQRDFEEQQRLQAEQARLAQEQLMREQYQQQTQGRLAELERENLNARAQYERDQLMLQQYDQRMKALEGEINQMNQNFQQQMGSRDDQIRALQEQLNTWRSKYESLAKLYSQLRHEHLQLLQKFKAVQLKANSAQEAIDGRDKLQRELKTKNLELADMIRERDRALMEKDRHTGGHREELEKLKRELRTALDRADNAERGKGSELSAMLNRHNREIADLEEALRNKTRALDEFQMKYREGDSDLERQLRDKEEELEIFRAGMDQTLLELNELKLNSSTNDNVLDGHLDTLIQDSLQKINDIIDSVLQSGVQRVDDALYELDSPMQAGNQNATGPYVLSQIERASTCTMEFSTAFNNFIADGPNAKHAEVINAVNNYGGAIVDVLVNTKGLTRFASDENKADQLINGARASATSTIRFFRNVQSVRMYDLDAEQKINVVINNSTEVVRNLQSLSKLADAFAPKSKITNSSGDLGDLVDNELTKAANAIDAATERLAKLMKKPRDSYSTYELKIHDSILEAAIAVTNAIAQLIKAATASQQEIVREGRGSMSKTQFYKKHNRWTEGLISAAKAVATSTNMLIETADGVISGRNSPEQLIVASNDVAASTAQLVAASRVKASFMSKTQDRLESASKTVTAACRSLVRQVQEIIAQKNRDEGEVVDYSKLGDHEFKVRQMEQQLALATFTPTGIVAEALQLKRHSEEANSYPGPSRPPRVDTADRNHYSSSTTAFALEIAIEDIVDRLAPDDDLRKTLDAFKATIPSSSSKKVGNKWNARNISEKELGTNVELFGYISTRRSVSSKLSFFIFRNETQDSCVQLVCTNKAEQADAHARLRSLKEWTPIIVRGTLTERKAAPENQLMGMDLVTTREIAVSHVEPLNEISNDIIIKSDTVFGPDQRHLQLRTDSQLRSNLILRSKAMAAARLALSESDWREIETPILFKSTPEGAREFLVPTRQKGLAYALPQSPQQYKQILMASGFNKYFQFARCFRDEDLRADRQPEFTQLDMEMSFAGEEDVMAETERLLKDLWLQVLNVQTPEKFPRMTYHDAMASYGSDKPDLRYESKIHDITQYLPSDLIGKITPLEDPAIDAMKVSISEDPKVTRKFVSDFLDSPDGKPYLDNPDGQPGVFIGDLSQPMQGLGPLGRQYEMEGPEALGIENGDLLILQARPNTPFSGGSTMLGNLRLALHKAAIAQGLVDAPERHTYSFVWITDFPLFTPSTDSEPGQGGTAGFSSTHHPFTAPKTGADVDVLLSSPASATAAHYDIVVNGVELGGGSRRIHSAPMQEFIFRDILKMKPERVEDFRHLLDVLRSGCPPHAGIALGWDRLMAIMCGRESVRDVIAFPKSGRGEDLLVKSPNRVTREQWGTYHLEVGK</sequence>
<dbReference type="GO" id="GO:0051015">
    <property type="term" value="F:actin filament binding"/>
    <property type="evidence" value="ECO:0007669"/>
    <property type="project" value="TreeGrafter"/>
</dbReference>
<feature type="coiled-coil region" evidence="11">
    <location>
        <begin position="971"/>
        <end position="1073"/>
    </location>
</feature>
<evidence type="ECO:0000259" key="15">
    <source>
        <dbReference type="PROSITE" id="PS50945"/>
    </source>
</evidence>
<dbReference type="FunFam" id="1.20.1410.10:FF:000004">
    <property type="entry name" value="Cytoskeleton assembly control protein Sla2"/>
    <property type="match status" value="1"/>
</dbReference>
<dbReference type="Pfam" id="PF07651">
    <property type="entry name" value="ANTH"/>
    <property type="match status" value="1"/>
</dbReference>
<dbReference type="PANTHER" id="PTHR10407">
    <property type="entry name" value="HUNTINGTIN INTERACTING PROTEIN 1"/>
    <property type="match status" value="1"/>
</dbReference>
<feature type="domain" description="ENTH" evidence="14">
    <location>
        <begin position="504"/>
        <end position="634"/>
    </location>
</feature>
<keyword evidence="7" id="KW-0067">ATP-binding</keyword>
<feature type="region of interest" description="Disordered" evidence="12">
    <location>
        <begin position="764"/>
        <end position="800"/>
    </location>
</feature>
<evidence type="ECO:0000256" key="5">
    <source>
        <dbReference type="ARBA" id="ARBA00022598"/>
    </source>
</evidence>
<evidence type="ECO:0000256" key="1">
    <source>
        <dbReference type="ARBA" id="ARBA00004496"/>
    </source>
</evidence>
<dbReference type="SMART" id="SM00307">
    <property type="entry name" value="ILWEQ"/>
    <property type="match status" value="1"/>
</dbReference>
<dbReference type="InterPro" id="IPR004524">
    <property type="entry name" value="Asp-tRNA-ligase_1"/>
</dbReference>
<dbReference type="GO" id="GO:0048268">
    <property type="term" value="P:clathrin coat assembly"/>
    <property type="evidence" value="ECO:0007669"/>
    <property type="project" value="TreeGrafter"/>
</dbReference>
<dbReference type="GO" id="GO:0030479">
    <property type="term" value="C:actin cortical patch"/>
    <property type="evidence" value="ECO:0007669"/>
    <property type="project" value="TreeGrafter"/>
</dbReference>
<feature type="domain" description="I/LWEQ" evidence="15">
    <location>
        <begin position="1301"/>
        <end position="1544"/>
    </location>
</feature>
<dbReference type="SUPFAM" id="SSF109885">
    <property type="entry name" value="I/LWEQ domain"/>
    <property type="match status" value="1"/>
</dbReference>
<dbReference type="SUPFAM" id="SSF55681">
    <property type="entry name" value="Class II aaRS and biotin synthetases"/>
    <property type="match status" value="1"/>
</dbReference>
<dbReference type="InterPro" id="IPR013809">
    <property type="entry name" value="ENTH"/>
</dbReference>
<dbReference type="GO" id="GO:0080025">
    <property type="term" value="F:phosphatidylinositol-3,5-bisphosphate binding"/>
    <property type="evidence" value="ECO:0007669"/>
    <property type="project" value="TreeGrafter"/>
</dbReference>
<dbReference type="SMART" id="SM00273">
    <property type="entry name" value="ENTH"/>
    <property type="match status" value="1"/>
</dbReference>
<evidence type="ECO:0000259" key="14">
    <source>
        <dbReference type="PROSITE" id="PS50942"/>
    </source>
</evidence>
<dbReference type="EMBL" id="QGDH01000098">
    <property type="protein sequence ID" value="RAR07608.1"/>
    <property type="molecule type" value="Genomic_DNA"/>
</dbReference>
<dbReference type="PANTHER" id="PTHR10407:SF15">
    <property type="entry name" value="HUNTINGTIN INTERACTING PROTEIN 1"/>
    <property type="match status" value="1"/>
</dbReference>
<dbReference type="PROSITE" id="PS50942">
    <property type="entry name" value="ENTH"/>
    <property type="match status" value="1"/>
</dbReference>
<feature type="compositionally biased region" description="Acidic residues" evidence="12">
    <location>
        <begin position="157"/>
        <end position="168"/>
    </location>
</feature>
<dbReference type="InterPro" id="IPR002312">
    <property type="entry name" value="Asp/Asn-tRNA-synth_IIb"/>
</dbReference>
<dbReference type="PROSITE" id="PS50945">
    <property type="entry name" value="I_LWEQ"/>
    <property type="match status" value="1"/>
</dbReference>
<dbReference type="STRING" id="183478.A0A364MZT4"/>
<dbReference type="InterPro" id="IPR004364">
    <property type="entry name" value="Aa-tRNA-synt_II"/>
</dbReference>
<feature type="region of interest" description="Disordered" evidence="12">
    <location>
        <begin position="153"/>
        <end position="184"/>
    </location>
</feature>
<evidence type="ECO:0000256" key="10">
    <source>
        <dbReference type="ARBA" id="ARBA00023203"/>
    </source>
</evidence>
<keyword evidence="9" id="KW-0030">Aminoacyl-tRNA synthetase</keyword>
<dbReference type="GO" id="GO:0035615">
    <property type="term" value="F:clathrin adaptor activity"/>
    <property type="evidence" value="ECO:0007669"/>
    <property type="project" value="TreeGrafter"/>
</dbReference>
<protein>
    <submittedName>
        <fullName evidence="16">ANTH-domain-containing protein</fullName>
    </submittedName>
</protein>
<dbReference type="Gene3D" id="3.30.930.10">
    <property type="entry name" value="Bira Bifunctional Protein, Domain 2"/>
    <property type="match status" value="1"/>
</dbReference>
<dbReference type="GO" id="GO:0030136">
    <property type="term" value="C:clathrin-coated vesicle"/>
    <property type="evidence" value="ECO:0007669"/>
    <property type="project" value="TreeGrafter"/>
</dbReference>
<dbReference type="PRINTS" id="PR01042">
    <property type="entry name" value="TRNASYNTHASP"/>
</dbReference>
<dbReference type="FunFam" id="1.25.40.90:FF:000021">
    <property type="entry name" value="Cytoskeleton assembly control protein Sla2"/>
    <property type="match status" value="1"/>
</dbReference>
<dbReference type="Gene3D" id="3.30.1360.30">
    <property type="entry name" value="GAD-like domain"/>
    <property type="match status" value="1"/>
</dbReference>
<keyword evidence="11" id="KW-0175">Coiled coil</keyword>
<dbReference type="GO" id="GO:0006897">
    <property type="term" value="P:endocytosis"/>
    <property type="evidence" value="ECO:0007669"/>
    <property type="project" value="InterPro"/>
</dbReference>
<keyword evidence="6" id="KW-0547">Nucleotide-binding</keyword>
<dbReference type="InterPro" id="IPR030224">
    <property type="entry name" value="Sla2_fam"/>
</dbReference>
<keyword evidence="5" id="KW-0436">Ligase</keyword>
<comment type="caution">
    <text evidence="16">The sequence shown here is derived from an EMBL/GenBank/DDBJ whole genome shotgun (WGS) entry which is preliminary data.</text>
</comment>
<gene>
    <name evidence="16" type="ORF">DDE83_006412</name>
</gene>
<dbReference type="NCBIfam" id="NF001750">
    <property type="entry name" value="PRK00476.1"/>
    <property type="match status" value="1"/>
</dbReference>
<dbReference type="Pfam" id="PF01608">
    <property type="entry name" value="I_LWEQ"/>
    <property type="match status" value="1"/>
</dbReference>
<reference evidence="17" key="1">
    <citation type="submission" date="2018-05" db="EMBL/GenBank/DDBJ databases">
        <title>Draft genome sequence of Stemphylium lycopersici strain CIDEFI 213.</title>
        <authorList>
            <person name="Medina R."/>
            <person name="Franco M.E.E."/>
            <person name="Lucentini C.G."/>
            <person name="Saparrat M.C.N."/>
            <person name="Balatti P.A."/>
        </authorList>
    </citation>
    <scope>NUCLEOTIDE SEQUENCE [LARGE SCALE GENOMIC DNA]</scope>
    <source>
        <strain evidence="17">CIDEFI 213</strain>
    </source>
</reference>
<feature type="compositionally biased region" description="Basic and acidic residues" evidence="12">
    <location>
        <begin position="169"/>
        <end position="178"/>
    </location>
</feature>
<dbReference type="InterPro" id="IPR011417">
    <property type="entry name" value="ANTH_dom"/>
</dbReference>
<dbReference type="InterPro" id="IPR012340">
    <property type="entry name" value="NA-bd_OB-fold"/>
</dbReference>
<evidence type="ECO:0000256" key="3">
    <source>
        <dbReference type="ARBA" id="ARBA00010135"/>
    </source>
</evidence>
<dbReference type="Gene3D" id="2.40.50.140">
    <property type="entry name" value="Nucleic acid-binding proteins"/>
    <property type="match status" value="1"/>
</dbReference>
<keyword evidence="8" id="KW-0648">Protein biosynthesis</keyword>
<keyword evidence="10" id="KW-0009">Actin-binding</keyword>
<keyword evidence="4" id="KW-0963">Cytoplasm</keyword>
<dbReference type="NCBIfam" id="TIGR00459">
    <property type="entry name" value="aspS_bact"/>
    <property type="match status" value="1"/>
</dbReference>
<evidence type="ECO:0000256" key="7">
    <source>
        <dbReference type="ARBA" id="ARBA00022840"/>
    </source>
</evidence>
<dbReference type="GO" id="GO:0043325">
    <property type="term" value="F:phosphatidylinositol-3,4-bisphosphate binding"/>
    <property type="evidence" value="ECO:0007669"/>
    <property type="project" value="TreeGrafter"/>
</dbReference>
<comment type="similarity">
    <text evidence="3">Belongs to the SLA2 family.</text>
</comment>
<comment type="subcellular location">
    <subcellularLocation>
        <location evidence="1">Cytoplasm</location>
    </subcellularLocation>
</comment>
<dbReference type="InterPro" id="IPR021715">
    <property type="entry name" value="Slu7_dom"/>
</dbReference>
<dbReference type="InterPro" id="IPR004115">
    <property type="entry name" value="GAD-like_sf"/>
</dbReference>
<evidence type="ECO:0000313" key="16">
    <source>
        <dbReference type="EMBL" id="RAR07608.1"/>
    </source>
</evidence>
<dbReference type="InterPro" id="IPR006195">
    <property type="entry name" value="aa-tRNA-synth_II"/>
</dbReference>
<evidence type="ECO:0000256" key="11">
    <source>
        <dbReference type="SAM" id="Coils"/>
    </source>
</evidence>
<evidence type="ECO:0000256" key="4">
    <source>
        <dbReference type="ARBA" id="ARBA00022490"/>
    </source>
</evidence>